<reference evidence="3 4" key="1">
    <citation type="journal article" date="2019" name="Int. J. Syst. Evol. Microbiol.">
        <title>The Global Catalogue of Microorganisms (GCM) 10K type strain sequencing project: providing services to taxonomists for standard genome sequencing and annotation.</title>
        <authorList>
            <consortium name="The Broad Institute Genomics Platform"/>
            <consortium name="The Broad Institute Genome Sequencing Center for Infectious Disease"/>
            <person name="Wu L."/>
            <person name="Ma J."/>
        </authorList>
    </citation>
    <scope>NUCLEOTIDE SEQUENCE [LARGE SCALE GENOMIC DNA]</scope>
    <source>
        <strain evidence="3 4">CGMCC 1.12553</strain>
    </source>
</reference>
<evidence type="ECO:0000256" key="1">
    <source>
        <dbReference type="SAM" id="Phobius"/>
    </source>
</evidence>
<feature type="transmembrane region" description="Helical" evidence="1">
    <location>
        <begin position="32"/>
        <end position="53"/>
    </location>
</feature>
<dbReference type="InterPro" id="IPR006037">
    <property type="entry name" value="RCK_C"/>
</dbReference>
<dbReference type="Pfam" id="PF02254">
    <property type="entry name" value="TrkA_N"/>
    <property type="match status" value="2"/>
</dbReference>
<name>A0ABD5PES3_9EURY</name>
<dbReference type="GO" id="GO:0034220">
    <property type="term" value="P:monoatomic ion transmembrane transport"/>
    <property type="evidence" value="ECO:0007669"/>
    <property type="project" value="UniProtKB-KW"/>
</dbReference>
<dbReference type="SUPFAM" id="SSF51735">
    <property type="entry name" value="NAD(P)-binding Rossmann-fold domains"/>
    <property type="match status" value="2"/>
</dbReference>
<dbReference type="EMBL" id="JBHSDS010000008">
    <property type="protein sequence ID" value="MFC4359349.1"/>
    <property type="molecule type" value="Genomic_DNA"/>
</dbReference>
<dbReference type="SUPFAM" id="SSF81324">
    <property type="entry name" value="Voltage-gated potassium channels"/>
    <property type="match status" value="1"/>
</dbReference>
<dbReference type="Gene3D" id="3.40.50.720">
    <property type="entry name" value="NAD(P)-binding Rossmann-like Domain"/>
    <property type="match status" value="2"/>
</dbReference>
<dbReference type="SUPFAM" id="SSF116726">
    <property type="entry name" value="TrkA C-terminal domain-like"/>
    <property type="match status" value="1"/>
</dbReference>
<comment type="caution">
    <text evidence="3">The sequence shown here is derived from an EMBL/GenBank/DDBJ whole genome shotgun (WGS) entry which is preliminary data.</text>
</comment>
<dbReference type="PANTHER" id="PTHR43833:SF9">
    <property type="entry name" value="POTASSIUM CHANNEL PROTEIN YUGO-RELATED"/>
    <property type="match status" value="1"/>
</dbReference>
<keyword evidence="4" id="KW-1185">Reference proteome</keyword>
<dbReference type="InterPro" id="IPR036721">
    <property type="entry name" value="RCK_C_sf"/>
</dbReference>
<keyword evidence="3" id="KW-0406">Ion transport</keyword>
<evidence type="ECO:0000313" key="4">
    <source>
        <dbReference type="Proteomes" id="UP001595921"/>
    </source>
</evidence>
<keyword evidence="1" id="KW-0472">Membrane</keyword>
<proteinExistence type="predicted"/>
<protein>
    <submittedName>
        <fullName evidence="3">Potassium channel family protein</fullName>
    </submittedName>
</protein>
<dbReference type="Gene3D" id="1.10.287.70">
    <property type="match status" value="1"/>
</dbReference>
<keyword evidence="1" id="KW-0812">Transmembrane</keyword>
<dbReference type="InterPro" id="IPR050721">
    <property type="entry name" value="Trk_Ktr_HKT_K-transport"/>
</dbReference>
<dbReference type="PANTHER" id="PTHR43833">
    <property type="entry name" value="POTASSIUM CHANNEL PROTEIN 2-RELATED-RELATED"/>
    <property type="match status" value="1"/>
</dbReference>
<dbReference type="PROSITE" id="PS51202">
    <property type="entry name" value="RCK_C"/>
    <property type="match status" value="1"/>
</dbReference>
<accession>A0ABD5PES3</accession>
<gene>
    <name evidence="3" type="ORF">ACFO0N_15510</name>
</gene>
<dbReference type="Proteomes" id="UP001595921">
    <property type="component" value="Unassembled WGS sequence"/>
</dbReference>
<dbReference type="Pfam" id="PF02080">
    <property type="entry name" value="TrkA_C"/>
    <property type="match status" value="1"/>
</dbReference>
<keyword evidence="3" id="KW-0407">Ion channel</keyword>
<evidence type="ECO:0000259" key="2">
    <source>
        <dbReference type="PROSITE" id="PS51202"/>
    </source>
</evidence>
<organism evidence="3 4">
    <name type="scientific">Halobium salinum</name>
    <dbReference type="NCBI Taxonomy" id="1364940"/>
    <lineage>
        <taxon>Archaea</taxon>
        <taxon>Methanobacteriati</taxon>
        <taxon>Methanobacteriota</taxon>
        <taxon>Stenosarchaea group</taxon>
        <taxon>Halobacteria</taxon>
        <taxon>Halobacteriales</taxon>
        <taxon>Haloferacaceae</taxon>
        <taxon>Halobium</taxon>
    </lineage>
</organism>
<evidence type="ECO:0000313" key="3">
    <source>
        <dbReference type="EMBL" id="MFC4359349.1"/>
    </source>
</evidence>
<dbReference type="Gene3D" id="3.30.70.1450">
    <property type="entry name" value="Regulator of K+ conductance, C-terminal domain"/>
    <property type="match status" value="1"/>
</dbReference>
<dbReference type="RefSeq" id="WP_267622740.1">
    <property type="nucleotide sequence ID" value="NZ_JAODIW010000006.1"/>
</dbReference>
<keyword evidence="1" id="KW-1133">Transmembrane helix</keyword>
<dbReference type="InterPro" id="IPR003148">
    <property type="entry name" value="RCK_N"/>
</dbReference>
<dbReference type="InterPro" id="IPR036291">
    <property type="entry name" value="NAD(P)-bd_dom_sf"/>
</dbReference>
<keyword evidence="3" id="KW-0813">Transport</keyword>
<dbReference type="AlphaFoldDB" id="A0ABD5PES3"/>
<sequence length="564" mass="60363">MSSRKRPPLEQQVDRLRAIESLGDLSERQRKVLKFGTGLVALLLVYTFIYQVGMARLEGRPRSFPHSLQIIVQTMTTTGFGGDAPWETAPMNLLMTWYQITGVVIGFVTLRILIIPLFERAPVVLDERLTTKRGHVVVCEYGRGKDVLLDELEASDAEYVLVDSDEEEAIALSNRDYQAIDGDPTETATLERASVGDAAFVVTDAHDRNASVTLTARQLNDDARAVCLTETETRREALERVGADRVVCPPRLVGERLAEKAAFAVGQSDESAELGGDVVVRELPVRRGGPLDGTRVGDTPVAADPDLSVVAAWVDGDLHLPPRPDERLPSNGTLVVIGPESAFESLYDALGGTTRPAVPERVVVVGLGEAGRAAVDALPDRVAVTTVDVRDDAGADIVGDATERSTLVDAGLGSDESTALLVAVNDDDTTLLTVAMARAMDDDTEVLARVADAENVRKAFDAGADYALSEQSTTARTLAAEIHGDPDLHPVGEVRFVRLDGDSFAGRALGEVTRDWEAGVAAVGVRRDGALLVDDGVQVDADDEVVLVGTDERLRGLGSDVVTE</sequence>
<feature type="domain" description="RCK C-terminal" evidence="2">
    <location>
        <begin position="267"/>
        <end position="352"/>
    </location>
</feature>